<keyword evidence="3 8" id="KW-0337">GPI-anchor biosynthesis</keyword>
<evidence type="ECO:0000313" key="9">
    <source>
        <dbReference type="EMBL" id="EFP11285.1"/>
    </source>
</evidence>
<dbReference type="GO" id="GO:0000139">
    <property type="term" value="C:Golgi membrane"/>
    <property type="evidence" value="ECO:0007669"/>
    <property type="project" value="UniProtKB-SubCell"/>
</dbReference>
<evidence type="ECO:0000256" key="6">
    <source>
        <dbReference type="ARBA" id="ARBA00022989"/>
    </source>
</evidence>
<evidence type="ECO:0000256" key="4">
    <source>
        <dbReference type="ARBA" id="ARBA00022692"/>
    </source>
</evidence>
<feature type="transmembrane region" description="Helical" evidence="8">
    <location>
        <begin position="164"/>
        <end position="181"/>
    </location>
</feature>
<dbReference type="GO" id="GO:0006506">
    <property type="term" value="P:GPI anchor biosynthetic process"/>
    <property type="evidence" value="ECO:0007669"/>
    <property type="project" value="UniProtKB-KW"/>
</dbReference>
<proteinExistence type="inferred from homology"/>
<dbReference type="Pfam" id="PF04080">
    <property type="entry name" value="Per1"/>
    <property type="match status" value="1"/>
</dbReference>
<name>E3LUL1_CAERE</name>
<comment type="caution">
    <text evidence="8">Lacks conserved residue(s) required for the propagation of feature annotation.</text>
</comment>
<dbReference type="EMBL" id="DS268415">
    <property type="protein sequence ID" value="EFP11285.1"/>
    <property type="molecule type" value="Genomic_DNA"/>
</dbReference>
<dbReference type="OrthoDB" id="419770at2759"/>
<evidence type="ECO:0000256" key="2">
    <source>
        <dbReference type="ARBA" id="ARBA00006387"/>
    </source>
</evidence>
<feature type="transmembrane region" description="Helical" evidence="8">
    <location>
        <begin position="87"/>
        <end position="112"/>
    </location>
</feature>
<dbReference type="PANTHER" id="PTHR13148:SF0">
    <property type="entry name" value="POST-GPI ATTACHMENT TO PROTEINS FACTOR 3"/>
    <property type="match status" value="1"/>
</dbReference>
<organism evidence="10">
    <name type="scientific">Caenorhabditis remanei</name>
    <name type="common">Caenorhabditis vulgaris</name>
    <dbReference type="NCBI Taxonomy" id="31234"/>
    <lineage>
        <taxon>Eukaryota</taxon>
        <taxon>Metazoa</taxon>
        <taxon>Ecdysozoa</taxon>
        <taxon>Nematoda</taxon>
        <taxon>Chromadorea</taxon>
        <taxon>Rhabditida</taxon>
        <taxon>Rhabditina</taxon>
        <taxon>Rhabditomorpha</taxon>
        <taxon>Rhabditoidea</taxon>
        <taxon>Rhabditidae</taxon>
        <taxon>Peloderinae</taxon>
        <taxon>Caenorhabditis</taxon>
    </lineage>
</organism>
<dbReference type="STRING" id="31234.E3LUL1"/>
<comment type="function">
    <text evidence="8">Involved in the lipid remodeling steps of GPI-anchor maturation.</text>
</comment>
<evidence type="ECO:0000313" key="10">
    <source>
        <dbReference type="Proteomes" id="UP000008281"/>
    </source>
</evidence>
<dbReference type="KEGG" id="crq:GCK72_017861"/>
<evidence type="ECO:0000256" key="3">
    <source>
        <dbReference type="ARBA" id="ARBA00022502"/>
    </source>
</evidence>
<dbReference type="RefSeq" id="XP_003112764.2">
    <property type="nucleotide sequence ID" value="XM_003112716.2"/>
</dbReference>
<dbReference type="Proteomes" id="UP000008281">
    <property type="component" value="Unassembled WGS sequence"/>
</dbReference>
<protein>
    <recommendedName>
        <fullName evidence="8">Post-GPI attachment to proteins factor 3</fullName>
    </recommendedName>
</protein>
<keyword evidence="4 8" id="KW-0812">Transmembrane</keyword>
<dbReference type="GO" id="GO:0016788">
    <property type="term" value="F:hydrolase activity, acting on ester bonds"/>
    <property type="evidence" value="ECO:0007669"/>
    <property type="project" value="TreeGrafter"/>
</dbReference>
<dbReference type="eggNOG" id="KOG2970">
    <property type="taxonomic scope" value="Eukaryota"/>
</dbReference>
<accession>E3LUL1</accession>
<feature type="signal peptide" evidence="8">
    <location>
        <begin position="1"/>
        <end position="20"/>
    </location>
</feature>
<evidence type="ECO:0000256" key="1">
    <source>
        <dbReference type="ARBA" id="ARBA00004127"/>
    </source>
</evidence>
<dbReference type="GeneID" id="9810606"/>
<feature type="transmembrane region" description="Helical" evidence="8">
    <location>
        <begin position="221"/>
        <end position="240"/>
    </location>
</feature>
<dbReference type="InterPro" id="IPR007217">
    <property type="entry name" value="Per1-like"/>
</dbReference>
<evidence type="ECO:0000256" key="8">
    <source>
        <dbReference type="RuleBase" id="RU365066"/>
    </source>
</evidence>
<keyword evidence="7 8" id="KW-0472">Membrane</keyword>
<dbReference type="OMA" id="PIPIWWA"/>
<comment type="subcellular location">
    <subcellularLocation>
        <location evidence="1">Endomembrane system</location>
        <topology evidence="1">Multi-pass membrane protein</topology>
    </subcellularLocation>
    <subcellularLocation>
        <location evidence="8">Golgi apparatus membrane</location>
        <topology evidence="8">Multi-pass membrane protein</topology>
    </subcellularLocation>
</comment>
<evidence type="ECO:0000256" key="7">
    <source>
        <dbReference type="ARBA" id="ARBA00023136"/>
    </source>
</evidence>
<keyword evidence="10" id="KW-1185">Reference proteome</keyword>
<gene>
    <name evidence="9" type="ORF">CRE_31093</name>
</gene>
<reference evidence="9" key="1">
    <citation type="submission" date="2007-07" db="EMBL/GenBank/DDBJ databases">
        <title>PCAP assembly of the Caenorhabditis remanei genome.</title>
        <authorList>
            <consortium name="The Caenorhabditis remanei Sequencing Consortium"/>
            <person name="Wilson R.K."/>
        </authorList>
    </citation>
    <scope>NUCLEOTIDE SEQUENCE [LARGE SCALE GENOMIC DNA]</scope>
    <source>
        <strain evidence="9">PB4641</strain>
    </source>
</reference>
<comment type="similarity">
    <text evidence="2 8">Belongs to the PGAP3 family.</text>
</comment>
<keyword evidence="5 8" id="KW-0732">Signal</keyword>
<evidence type="ECO:0000256" key="5">
    <source>
        <dbReference type="ARBA" id="ARBA00022729"/>
    </source>
</evidence>
<dbReference type="HOGENOM" id="CLU_032917_1_1_1"/>
<sequence>MIMKWVAVLLISLCTVGIEASPGDRSIWYQECTQICINRYNCSRTFGTFDWVRGDCFWCRYECMWETTEHFESNFGKVPQFHGKWPFLAIPLPFGFIIQEPASVIFSLLNLFTVYKMLQRFKRMKDLPNRTMWLIYAHVGMFTWISSTLFHMFDCDITEKMDYFGAYTFVLSAFYVSLVFTSPQLQYSLIGRRLIKLMQLLFIGVFLKHFKDMATHFDYGYNMFCCITFSLCATALYAHHLYRRKINLGSLQEPDILLMRLIIWANLATGLELLDFVPVFWIFDSHSLFHLATIPIPIWWADFLDITYDLDSTVDRKSTILKIA</sequence>
<feature type="transmembrane region" description="Helical" evidence="8">
    <location>
        <begin position="261"/>
        <end position="283"/>
    </location>
</feature>
<feature type="chain" id="PRO_5015089323" description="Post-GPI attachment to proteins factor 3" evidence="8">
    <location>
        <begin position="21"/>
        <end position="324"/>
    </location>
</feature>
<keyword evidence="6 8" id="KW-1133">Transmembrane helix</keyword>
<feature type="transmembrane region" description="Helical" evidence="8">
    <location>
        <begin position="133"/>
        <end position="152"/>
    </location>
</feature>
<dbReference type="CTD" id="9810606"/>
<dbReference type="AlphaFoldDB" id="E3LUL1"/>
<dbReference type="PANTHER" id="PTHR13148">
    <property type="entry name" value="PER1-RELATED"/>
    <property type="match status" value="1"/>
</dbReference>
<dbReference type="FunCoup" id="E3LUL1">
    <property type="interactions" value="1376"/>
</dbReference>
<dbReference type="GO" id="GO:0005789">
    <property type="term" value="C:endoplasmic reticulum membrane"/>
    <property type="evidence" value="ECO:0007669"/>
    <property type="project" value="TreeGrafter"/>
</dbReference>
<feature type="transmembrane region" description="Helical" evidence="8">
    <location>
        <begin position="193"/>
        <end position="209"/>
    </location>
</feature>
<keyword evidence="8" id="KW-0333">Golgi apparatus</keyword>